<protein>
    <submittedName>
        <fullName evidence="2">Uncharacterized protein</fullName>
    </submittedName>
</protein>
<feature type="compositionally biased region" description="Polar residues" evidence="1">
    <location>
        <begin position="141"/>
        <end position="151"/>
    </location>
</feature>
<organism evidence="2 3">
    <name type="scientific">Sistotremastrum suecicum HHB10207 ss-3</name>
    <dbReference type="NCBI Taxonomy" id="1314776"/>
    <lineage>
        <taxon>Eukaryota</taxon>
        <taxon>Fungi</taxon>
        <taxon>Dikarya</taxon>
        <taxon>Basidiomycota</taxon>
        <taxon>Agaricomycotina</taxon>
        <taxon>Agaricomycetes</taxon>
        <taxon>Sistotremastrales</taxon>
        <taxon>Sistotremastraceae</taxon>
        <taxon>Sistotremastrum</taxon>
    </lineage>
</organism>
<feature type="region of interest" description="Disordered" evidence="1">
    <location>
        <begin position="356"/>
        <end position="414"/>
    </location>
</feature>
<dbReference type="OrthoDB" id="3224221at2759"/>
<feature type="region of interest" description="Disordered" evidence="1">
    <location>
        <begin position="1"/>
        <end position="23"/>
    </location>
</feature>
<name>A0A165WPM5_9AGAM</name>
<dbReference type="STRING" id="1314776.A0A165WPM5"/>
<evidence type="ECO:0000313" key="2">
    <source>
        <dbReference type="EMBL" id="KZT31397.1"/>
    </source>
</evidence>
<dbReference type="EMBL" id="KV428604">
    <property type="protein sequence ID" value="KZT31397.1"/>
    <property type="molecule type" value="Genomic_DNA"/>
</dbReference>
<feature type="compositionally biased region" description="Pro residues" evidence="1">
    <location>
        <begin position="87"/>
        <end position="100"/>
    </location>
</feature>
<feature type="compositionally biased region" description="Basic and acidic residues" evidence="1">
    <location>
        <begin position="1"/>
        <end position="11"/>
    </location>
</feature>
<dbReference type="AlphaFoldDB" id="A0A165WPM5"/>
<proteinExistence type="predicted"/>
<feature type="compositionally biased region" description="Low complexity" evidence="1">
    <location>
        <begin position="369"/>
        <end position="395"/>
    </location>
</feature>
<sequence length="811" mass="89832">MSSPKERDKVLEFVGPGGFQGASENQHLFVSLAMSDYEDNRSQAHSEALGGLQRPLPQPSPGHLSTTSPRQSVSHPSTSTATTPQPDAFPEPPRPGPPAPLLNLIPEFLQPPHRDSAPNSGHPYLPLPRRLSPGFHRQHASRSGTSISMPVQENFPDPPTPDYSALDGHYMRRSSHPSPILPPTVPDASQAVTQPPPPTTFYSGTIIPVSPQINPSLGMSHSSLPTTDADTSQLRLPVPVDLMNVDEELSFPLHSHINTGWSENVARPGTSTLPPVEALREGAQLRDKGKRREINLHHSSYPQVPPPNTYIDPFCPDPTDRRISSSLFDCIPSPLAALWEAQAREMGYVVTQDQPSAFSANPPLPPRLSTQSSSTIIQGSDAPAPSSSLPSSYVPAPNPGVPGPNPGDASPSSPGVQIILQEIKDMGSTLAIVERGVQEALQSQLNRPERMSRRAQRSDTGRGMNLEAGPEGQFRRGGVAGPRTGLMTQYQTLIRNQLARHLGLPEKCPSEGLYLLMPPTLDEVQNPRWNPELDKLQDHSIFKLDFSRTIKESTWNRHIMDRFVDKIHDDVASGNTDISTVYVLYDKPAIASIFKSKFDELRREWRKQSKAKALLADFMDEDMAPVVRDIQARKSKKASQQRPNSRRTGFFNKRLKAVTRKISGDPDNAEAWRWLLSVLIDLGQEGMSSEESGKDDHGRPLYLIRERRWRSSELLDYLDAVDFWSMEEQPGKVKQGNPGRARSRPIIARPSKRVAIGGLPSNFYNRVWLESLHPAEIRDLKMKPAIPFPSISIFRHPKQALLSRLHPPESL</sequence>
<feature type="compositionally biased region" description="Polar residues" evidence="1">
    <location>
        <begin position="63"/>
        <end position="85"/>
    </location>
</feature>
<gene>
    <name evidence="2" type="ORF">SISSUDRAFT_1067789</name>
</gene>
<reference evidence="2 3" key="1">
    <citation type="journal article" date="2016" name="Mol. Biol. Evol.">
        <title>Comparative Genomics of Early-Diverging Mushroom-Forming Fungi Provides Insights into the Origins of Lignocellulose Decay Capabilities.</title>
        <authorList>
            <person name="Nagy L.G."/>
            <person name="Riley R."/>
            <person name="Tritt A."/>
            <person name="Adam C."/>
            <person name="Daum C."/>
            <person name="Floudas D."/>
            <person name="Sun H."/>
            <person name="Yadav J.S."/>
            <person name="Pangilinan J."/>
            <person name="Larsson K.H."/>
            <person name="Matsuura K."/>
            <person name="Barry K."/>
            <person name="Labutti K."/>
            <person name="Kuo R."/>
            <person name="Ohm R.A."/>
            <person name="Bhattacharya S.S."/>
            <person name="Shirouzu T."/>
            <person name="Yoshinaga Y."/>
            <person name="Martin F.M."/>
            <person name="Grigoriev I.V."/>
            <person name="Hibbett D.S."/>
        </authorList>
    </citation>
    <scope>NUCLEOTIDE SEQUENCE [LARGE SCALE GENOMIC DNA]</scope>
    <source>
        <strain evidence="2 3">HHB10207 ss-3</strain>
    </source>
</reference>
<feature type="compositionally biased region" description="Pro residues" evidence="1">
    <location>
        <begin position="396"/>
        <end position="405"/>
    </location>
</feature>
<accession>A0A165WPM5</accession>
<dbReference type="Proteomes" id="UP000076798">
    <property type="component" value="Unassembled WGS sequence"/>
</dbReference>
<feature type="region of interest" description="Disordered" evidence="1">
    <location>
        <begin position="39"/>
        <end position="192"/>
    </location>
</feature>
<feature type="compositionally biased region" description="Basic and acidic residues" evidence="1">
    <location>
        <begin position="447"/>
        <end position="460"/>
    </location>
</feature>
<feature type="region of interest" description="Disordered" evidence="1">
    <location>
        <begin position="443"/>
        <end position="482"/>
    </location>
</feature>
<evidence type="ECO:0000256" key="1">
    <source>
        <dbReference type="SAM" id="MobiDB-lite"/>
    </source>
</evidence>
<evidence type="ECO:0000313" key="3">
    <source>
        <dbReference type="Proteomes" id="UP000076798"/>
    </source>
</evidence>
<keyword evidence="3" id="KW-1185">Reference proteome</keyword>